<comment type="similarity">
    <text evidence="1 4">Belongs to the N(4)/N(6)-methyltransferase family.</text>
</comment>
<dbReference type="InterPro" id="IPR002941">
    <property type="entry name" value="DNA_methylase_N4/N6"/>
</dbReference>
<dbReference type="REBASE" id="355884">
    <property type="entry name" value="M.TspHY188ORF12345P"/>
</dbReference>
<dbReference type="Pfam" id="PF01555">
    <property type="entry name" value="N6_N4_Mtase"/>
    <property type="match status" value="1"/>
</dbReference>
<dbReference type="GO" id="GO:0032259">
    <property type="term" value="P:methylation"/>
    <property type="evidence" value="ECO:0007669"/>
    <property type="project" value="UniProtKB-KW"/>
</dbReference>
<evidence type="ECO:0000313" key="6">
    <source>
        <dbReference type="EMBL" id="QDQ99317.1"/>
    </source>
</evidence>
<gene>
    <name evidence="6" type="ORF">FO059_12345</name>
</gene>
<dbReference type="InterPro" id="IPR002052">
    <property type="entry name" value="DNA_methylase_N6_adenine_CS"/>
</dbReference>
<reference evidence="6 7" key="1">
    <citation type="submission" date="2019-07" db="EMBL/GenBank/DDBJ databases">
        <title>Tomitella cavernea sp. nov., an actinomycete isolated from soil.</title>
        <authorList>
            <person name="Cheng J."/>
        </authorList>
    </citation>
    <scope>NUCLEOTIDE SEQUENCE [LARGE SCALE GENOMIC DNA]</scope>
    <source>
        <strain evidence="6 7">HY188</strain>
    </source>
</reference>
<dbReference type="SUPFAM" id="SSF53335">
    <property type="entry name" value="S-adenosyl-L-methionine-dependent methyltransferases"/>
    <property type="match status" value="1"/>
</dbReference>
<sequence length="231" mass="25364">MPTIPAATVDAIITDPPYSSGGMMRGDRAQSTTAKYVQSTSHRRGTEFTGDNRDQRAFHLWSTLWISEALRTMRPGGIIGMFTDWRQLPTTTDALQLGGAVWRGIIPWHKPNGRRTQGRPANNCEFFVWGTNGPRELADGETLDGFWQQNAPRDRVHQTQKPVALLEWLTRVCPPGGTILDPFAGSGTTLLAAKNTGRHAIGIELTAHYCQTTVDRLADQPIALDLAGADT</sequence>
<keyword evidence="2 6" id="KW-0489">Methyltransferase</keyword>
<keyword evidence="3 6" id="KW-0808">Transferase</keyword>
<keyword evidence="7" id="KW-1185">Reference proteome</keyword>
<dbReference type="EMBL" id="CP041765">
    <property type="protein sequence ID" value="QDQ99317.1"/>
    <property type="molecule type" value="Genomic_DNA"/>
</dbReference>
<organism evidence="6 7">
    <name type="scientific">Tomitella fengzijianii</name>
    <dbReference type="NCBI Taxonomy" id="2597660"/>
    <lineage>
        <taxon>Bacteria</taxon>
        <taxon>Bacillati</taxon>
        <taxon>Actinomycetota</taxon>
        <taxon>Actinomycetes</taxon>
        <taxon>Mycobacteriales</taxon>
        <taxon>Tomitella</taxon>
    </lineage>
</organism>
<dbReference type="AlphaFoldDB" id="A0A516X8D0"/>
<dbReference type="Gene3D" id="3.40.50.150">
    <property type="entry name" value="Vaccinia Virus protein VP39"/>
    <property type="match status" value="1"/>
</dbReference>
<evidence type="ECO:0000256" key="1">
    <source>
        <dbReference type="ARBA" id="ARBA00006594"/>
    </source>
</evidence>
<dbReference type="PROSITE" id="PS00092">
    <property type="entry name" value="N6_MTASE"/>
    <property type="match status" value="1"/>
</dbReference>
<evidence type="ECO:0000256" key="4">
    <source>
        <dbReference type="RuleBase" id="RU362026"/>
    </source>
</evidence>
<evidence type="ECO:0000259" key="5">
    <source>
        <dbReference type="Pfam" id="PF01555"/>
    </source>
</evidence>
<feature type="domain" description="DNA methylase N-4/N-6" evidence="5">
    <location>
        <begin position="9"/>
        <end position="213"/>
    </location>
</feature>
<dbReference type="KEGG" id="toy:FO059_12345"/>
<dbReference type="InterPro" id="IPR029063">
    <property type="entry name" value="SAM-dependent_MTases_sf"/>
</dbReference>
<protein>
    <recommendedName>
        <fullName evidence="4">Methyltransferase</fullName>
        <ecNumber evidence="4">2.1.1.-</ecNumber>
    </recommendedName>
</protein>
<dbReference type="EC" id="2.1.1.-" evidence="4"/>
<proteinExistence type="inferred from homology"/>
<dbReference type="Proteomes" id="UP000317344">
    <property type="component" value="Chromosome"/>
</dbReference>
<reference evidence="6 7" key="2">
    <citation type="submission" date="2019-07" db="EMBL/GenBank/DDBJ databases">
        <authorList>
            <person name="Huang Y."/>
        </authorList>
    </citation>
    <scope>NUCLEOTIDE SEQUENCE [LARGE SCALE GENOMIC DNA]</scope>
    <source>
        <strain evidence="6 7">HY188</strain>
    </source>
</reference>
<dbReference type="PRINTS" id="PR00508">
    <property type="entry name" value="S21N4MTFRASE"/>
</dbReference>
<evidence type="ECO:0000313" key="7">
    <source>
        <dbReference type="Proteomes" id="UP000317344"/>
    </source>
</evidence>
<dbReference type="GO" id="GO:0005737">
    <property type="term" value="C:cytoplasm"/>
    <property type="evidence" value="ECO:0007669"/>
    <property type="project" value="TreeGrafter"/>
</dbReference>
<accession>A0A516X8D0</accession>
<dbReference type="InterPro" id="IPR001091">
    <property type="entry name" value="RM_Methyltransferase"/>
</dbReference>
<dbReference type="OrthoDB" id="9773060at2"/>
<dbReference type="PANTHER" id="PTHR13370:SF3">
    <property type="entry name" value="TRNA (GUANINE(10)-N2)-METHYLTRANSFERASE HOMOLOG"/>
    <property type="match status" value="1"/>
</dbReference>
<dbReference type="PANTHER" id="PTHR13370">
    <property type="entry name" value="RNA METHYLASE-RELATED"/>
    <property type="match status" value="1"/>
</dbReference>
<evidence type="ECO:0000256" key="3">
    <source>
        <dbReference type="ARBA" id="ARBA00022679"/>
    </source>
</evidence>
<dbReference type="GO" id="GO:0008170">
    <property type="term" value="F:N-methyltransferase activity"/>
    <property type="evidence" value="ECO:0007669"/>
    <property type="project" value="InterPro"/>
</dbReference>
<dbReference type="GO" id="GO:0003677">
    <property type="term" value="F:DNA binding"/>
    <property type="evidence" value="ECO:0007669"/>
    <property type="project" value="InterPro"/>
</dbReference>
<dbReference type="GO" id="GO:0009007">
    <property type="term" value="F:site-specific DNA-methyltransferase (adenine-specific) activity"/>
    <property type="evidence" value="ECO:0007669"/>
    <property type="project" value="TreeGrafter"/>
</dbReference>
<evidence type="ECO:0000256" key="2">
    <source>
        <dbReference type="ARBA" id="ARBA00022603"/>
    </source>
</evidence>
<name>A0A516X8D0_9ACTN</name>